<evidence type="ECO:0000313" key="6">
    <source>
        <dbReference type="Proteomes" id="UP000293519"/>
    </source>
</evidence>
<protein>
    <submittedName>
        <fullName evidence="5">Dipeptidyl aminopeptidase/acylaminoacyl peptidase</fullName>
    </submittedName>
</protein>
<keyword evidence="5" id="KW-0645">Protease</keyword>
<comment type="caution">
    <text evidence="5">The sequence shown here is derived from an EMBL/GenBank/DDBJ whole genome shotgun (WGS) entry which is preliminary data.</text>
</comment>
<sequence length="764" mass="81471">MAILVCQEFLTLRTVGGTRASCQEFFTPWDAHTAHSDSPDSVEAVTHENSTTPFTDLESFIALPRIDAVALSPDGERAILTVATLAADRTSYERALWEVPTRADGGAPRRLTRSAKGETGVAFTPAGDVLFVSARPDAEAGSDAEEAGQLWLLPARGGEARPVTRLAGGVSGVAATALESEHIVLAADLLPGADTLEDEAAARAERKKRKVAAILHESYPVRFWDHDLGPAEPHLIALELSELADQLPERPAPGAAAAGQASADAGGTDGEASGDGDAGAASAPYAPELPRPRDLTPHPGRSANTAGQALTPDGATLIVARQIATRGLGRHEFVAIDVATGDTRVLFSEENVGFQGPVLSRDGRTLAYTRAPHSTPAGPADRELWVSDVDGGNARRIAEGWDRWASEYAFAPDGASLYAIADDNGRAPIVRIPLDGGEVTRVTNDDYAYSGLQVDARGGQLVALRSSWLEPPHPVSVDVASGAVAALPSPAVLPATVGELVEVETTADDGARVRGWLLTPEGASADSPAPLLLWIHGGPLNSWNAWSWRWAPQLAVARGYAVLLPDPALSTGYGLDFIARGWNAWGKAPFTDLMSITDAVVARDDIDETRTAALGGSFGGYMANWVAGHTDRFDAIVTHASLWALDQFGGTTDNSAYWLSIFDEQGLAENSPHHSLQNISTPMLVIHGDRDYRVPIGESLRLWSELAATFSDDEGKLPHKFLYYPDENHWILKPQHAIVWYETVFAFLAENVLGEGWQRPKNLG</sequence>
<dbReference type="EMBL" id="SGWW01000001">
    <property type="protein sequence ID" value="RZS59399.1"/>
    <property type="molecule type" value="Genomic_DNA"/>
</dbReference>
<proteinExistence type="predicted"/>
<feature type="region of interest" description="Disordered" evidence="3">
    <location>
        <begin position="250"/>
        <end position="309"/>
    </location>
</feature>
<dbReference type="InterPro" id="IPR011042">
    <property type="entry name" value="6-blade_b-propeller_TolB-like"/>
</dbReference>
<dbReference type="InterPro" id="IPR001375">
    <property type="entry name" value="Peptidase_S9_cat"/>
</dbReference>
<dbReference type="PANTHER" id="PTHR42776">
    <property type="entry name" value="SERINE PEPTIDASE S9 FAMILY MEMBER"/>
    <property type="match status" value="1"/>
</dbReference>
<dbReference type="AlphaFoldDB" id="A0A4Q7LZX1"/>
<reference evidence="5 6" key="1">
    <citation type="journal article" date="2015" name="Stand. Genomic Sci.">
        <title>Genomic Encyclopedia of Bacterial and Archaeal Type Strains, Phase III: the genomes of soil and plant-associated and newly described type strains.</title>
        <authorList>
            <person name="Whitman W.B."/>
            <person name="Woyke T."/>
            <person name="Klenk H.P."/>
            <person name="Zhou Y."/>
            <person name="Lilburn T.G."/>
            <person name="Beck B.J."/>
            <person name="De Vos P."/>
            <person name="Vandamme P."/>
            <person name="Eisen J.A."/>
            <person name="Garrity G."/>
            <person name="Hugenholtz P."/>
            <person name="Kyrpides N.C."/>
        </authorList>
    </citation>
    <scope>NUCLEOTIDE SEQUENCE [LARGE SCALE GENOMIC DNA]</scope>
    <source>
        <strain evidence="5 6">CV2</strain>
    </source>
</reference>
<dbReference type="Gene3D" id="3.40.50.1820">
    <property type="entry name" value="alpha/beta hydrolase"/>
    <property type="match status" value="1"/>
</dbReference>
<evidence type="ECO:0000256" key="2">
    <source>
        <dbReference type="ARBA" id="ARBA00022801"/>
    </source>
</evidence>
<feature type="domain" description="Peptidase S9 prolyl oligopeptidase catalytic" evidence="4">
    <location>
        <begin position="546"/>
        <end position="752"/>
    </location>
</feature>
<accession>A0A4Q7LZX1</accession>
<keyword evidence="6" id="KW-1185">Reference proteome</keyword>
<dbReference type="Gene3D" id="2.120.10.30">
    <property type="entry name" value="TolB, C-terminal domain"/>
    <property type="match status" value="2"/>
</dbReference>
<dbReference type="GO" id="GO:0004177">
    <property type="term" value="F:aminopeptidase activity"/>
    <property type="evidence" value="ECO:0007669"/>
    <property type="project" value="UniProtKB-KW"/>
</dbReference>
<dbReference type="GO" id="GO:0004252">
    <property type="term" value="F:serine-type endopeptidase activity"/>
    <property type="evidence" value="ECO:0007669"/>
    <property type="project" value="TreeGrafter"/>
</dbReference>
<evidence type="ECO:0000256" key="1">
    <source>
        <dbReference type="ARBA" id="ARBA00022729"/>
    </source>
</evidence>
<keyword evidence="1" id="KW-0732">Signal</keyword>
<dbReference type="Pfam" id="PF00326">
    <property type="entry name" value="Peptidase_S9"/>
    <property type="match status" value="1"/>
</dbReference>
<organism evidence="5 6">
    <name type="scientific">Microcella putealis</name>
    <dbReference type="NCBI Taxonomy" id="337005"/>
    <lineage>
        <taxon>Bacteria</taxon>
        <taxon>Bacillati</taxon>
        <taxon>Actinomycetota</taxon>
        <taxon>Actinomycetes</taxon>
        <taxon>Micrococcales</taxon>
        <taxon>Microbacteriaceae</taxon>
        <taxon>Microcella</taxon>
    </lineage>
</organism>
<evidence type="ECO:0000313" key="5">
    <source>
        <dbReference type="EMBL" id="RZS59399.1"/>
    </source>
</evidence>
<evidence type="ECO:0000256" key="3">
    <source>
        <dbReference type="SAM" id="MobiDB-lite"/>
    </source>
</evidence>
<keyword evidence="5" id="KW-0031">Aminopeptidase</keyword>
<dbReference type="GO" id="GO:0006508">
    <property type="term" value="P:proteolysis"/>
    <property type="evidence" value="ECO:0007669"/>
    <property type="project" value="InterPro"/>
</dbReference>
<evidence type="ECO:0000259" key="4">
    <source>
        <dbReference type="Pfam" id="PF00326"/>
    </source>
</evidence>
<dbReference type="Proteomes" id="UP000293519">
    <property type="component" value="Unassembled WGS sequence"/>
</dbReference>
<gene>
    <name evidence="5" type="ORF">EV141_0622</name>
</gene>
<feature type="compositionally biased region" description="Low complexity" evidence="3">
    <location>
        <begin position="252"/>
        <end position="266"/>
    </location>
</feature>
<dbReference type="SUPFAM" id="SSF82171">
    <property type="entry name" value="DPP6 N-terminal domain-like"/>
    <property type="match status" value="1"/>
</dbReference>
<dbReference type="InterPro" id="IPR029058">
    <property type="entry name" value="AB_hydrolase_fold"/>
</dbReference>
<dbReference type="SUPFAM" id="SSF53474">
    <property type="entry name" value="alpha/beta-Hydrolases"/>
    <property type="match status" value="1"/>
</dbReference>
<keyword evidence="2" id="KW-0378">Hydrolase</keyword>
<name>A0A4Q7LZX1_9MICO</name>
<dbReference type="PANTHER" id="PTHR42776:SF13">
    <property type="entry name" value="DIPEPTIDYL-PEPTIDASE 5"/>
    <property type="match status" value="1"/>
</dbReference>